<sequence length="138" mass="14748">MPKSFSRLRSGDEHGDPRIAREIADGDELPIAAQVGEPETIAAEVVDEAARTAAVLDVRPSARCHGGEMELKSSGQHADLPLGDVLDLHRRRCVGAGLAAIEDHLLIASTHAPILAHRVDGDERLSGVRRSARAAQLR</sequence>
<keyword evidence="2" id="KW-1185">Reference proteome</keyword>
<comment type="caution">
    <text evidence="1">The sequence shown here is derived from an EMBL/GenBank/DDBJ whole genome shotgun (WGS) entry which is preliminary data.</text>
</comment>
<name>A0ABP7NZ95_9ACTN</name>
<gene>
    <name evidence="1" type="ORF">GCM10022231_14320</name>
</gene>
<dbReference type="EMBL" id="BAAAZW010000004">
    <property type="protein sequence ID" value="GAA3956575.1"/>
    <property type="molecule type" value="Genomic_DNA"/>
</dbReference>
<dbReference type="Proteomes" id="UP001418444">
    <property type="component" value="Unassembled WGS sequence"/>
</dbReference>
<accession>A0ABP7NZ95</accession>
<proteinExistence type="predicted"/>
<reference evidence="2" key="1">
    <citation type="journal article" date="2019" name="Int. J. Syst. Evol. Microbiol.">
        <title>The Global Catalogue of Microorganisms (GCM) 10K type strain sequencing project: providing services to taxonomists for standard genome sequencing and annotation.</title>
        <authorList>
            <consortium name="The Broad Institute Genomics Platform"/>
            <consortium name="The Broad Institute Genome Sequencing Center for Infectious Disease"/>
            <person name="Wu L."/>
            <person name="Ma J."/>
        </authorList>
    </citation>
    <scope>NUCLEOTIDE SEQUENCE [LARGE SCALE GENOMIC DNA]</scope>
    <source>
        <strain evidence="2">JCM 16923</strain>
    </source>
</reference>
<organism evidence="1 2">
    <name type="scientific">Gordonia caeni</name>
    <dbReference type="NCBI Taxonomy" id="1007097"/>
    <lineage>
        <taxon>Bacteria</taxon>
        <taxon>Bacillati</taxon>
        <taxon>Actinomycetota</taxon>
        <taxon>Actinomycetes</taxon>
        <taxon>Mycobacteriales</taxon>
        <taxon>Gordoniaceae</taxon>
        <taxon>Gordonia</taxon>
    </lineage>
</organism>
<evidence type="ECO:0000313" key="1">
    <source>
        <dbReference type="EMBL" id="GAA3956575.1"/>
    </source>
</evidence>
<evidence type="ECO:0000313" key="2">
    <source>
        <dbReference type="Proteomes" id="UP001418444"/>
    </source>
</evidence>
<protein>
    <submittedName>
        <fullName evidence="1">Uncharacterized protein</fullName>
    </submittedName>
</protein>